<feature type="region of interest" description="Disordered" evidence="1">
    <location>
        <begin position="1"/>
        <end position="26"/>
    </location>
</feature>
<protein>
    <submittedName>
        <fullName evidence="2">Uncharacterized protein</fullName>
    </submittedName>
</protein>
<evidence type="ECO:0000313" key="3">
    <source>
        <dbReference type="Proteomes" id="UP000604825"/>
    </source>
</evidence>
<name>A0A811RVJ8_9POAL</name>
<accession>A0A811RVJ8</accession>
<proteinExistence type="predicted"/>
<evidence type="ECO:0000256" key="1">
    <source>
        <dbReference type="SAM" id="MobiDB-lite"/>
    </source>
</evidence>
<gene>
    <name evidence="2" type="ORF">NCGR_LOCUS58035</name>
</gene>
<comment type="caution">
    <text evidence="2">The sequence shown here is derived from an EMBL/GenBank/DDBJ whole genome shotgun (WGS) entry which is preliminary data.</text>
</comment>
<reference evidence="2" key="1">
    <citation type="submission" date="2020-10" db="EMBL/GenBank/DDBJ databases">
        <authorList>
            <person name="Han B."/>
            <person name="Lu T."/>
            <person name="Zhao Q."/>
            <person name="Huang X."/>
            <person name="Zhao Y."/>
        </authorList>
    </citation>
    <scope>NUCLEOTIDE SEQUENCE</scope>
</reference>
<sequence length="211" mass="23464">MEMRRQRHRRPLPAGTNPRGELGLLLPDERLNQPPGSLCVVHPQLPSNAVLVVRPAAAQPLVFSNMPRCWGWTRTTVFTCTVHPRTPLGSGGSSYPVVGGGSSVGPRNVYCRASTSSELGELDGFAEEEVYAATSSRKSTARLITMTLASAAWVGMRRRGDKSERRTWVPGQRPFGWVNETQIKFRDLYGRFVSLVTGMIYSYKFKDCWCT</sequence>
<organism evidence="2 3">
    <name type="scientific">Miscanthus lutarioriparius</name>
    <dbReference type="NCBI Taxonomy" id="422564"/>
    <lineage>
        <taxon>Eukaryota</taxon>
        <taxon>Viridiplantae</taxon>
        <taxon>Streptophyta</taxon>
        <taxon>Embryophyta</taxon>
        <taxon>Tracheophyta</taxon>
        <taxon>Spermatophyta</taxon>
        <taxon>Magnoliopsida</taxon>
        <taxon>Liliopsida</taxon>
        <taxon>Poales</taxon>
        <taxon>Poaceae</taxon>
        <taxon>PACMAD clade</taxon>
        <taxon>Panicoideae</taxon>
        <taxon>Andropogonodae</taxon>
        <taxon>Andropogoneae</taxon>
        <taxon>Saccharinae</taxon>
        <taxon>Miscanthus</taxon>
    </lineage>
</organism>
<evidence type="ECO:0000313" key="2">
    <source>
        <dbReference type="EMBL" id="CAD6333937.1"/>
    </source>
</evidence>
<dbReference type="Proteomes" id="UP000604825">
    <property type="component" value="Unassembled WGS sequence"/>
</dbReference>
<keyword evidence="3" id="KW-1185">Reference proteome</keyword>
<dbReference type="EMBL" id="CAJGYO010000017">
    <property type="protein sequence ID" value="CAD6333937.1"/>
    <property type="molecule type" value="Genomic_DNA"/>
</dbReference>
<dbReference type="AlphaFoldDB" id="A0A811RVJ8"/>
<feature type="compositionally biased region" description="Basic residues" evidence="1">
    <location>
        <begin position="1"/>
        <end position="11"/>
    </location>
</feature>